<dbReference type="GO" id="GO:0016779">
    <property type="term" value="F:nucleotidyltransferase activity"/>
    <property type="evidence" value="ECO:0007669"/>
    <property type="project" value="InterPro"/>
</dbReference>
<dbReference type="STRING" id="1122209.SAMN02745752_00532"/>
<sequence>MRISEKQHQIILDIVQQLLGQNVRIRLFGSRTDDQKKGGDIDLLIELDEPVMNPAEISARLSARLMRAMHGRKVDVLLLASNLSRSPIHDIALRQGIIL</sequence>
<keyword evidence="2" id="KW-0808">Transferase</keyword>
<dbReference type="RefSeq" id="WP_072324740.1">
    <property type="nucleotide sequence ID" value="NZ_FPJW01000001.1"/>
</dbReference>
<organism evidence="2 3">
    <name type="scientific">Marinospirillum alkaliphilum DSM 21637</name>
    <dbReference type="NCBI Taxonomy" id="1122209"/>
    <lineage>
        <taxon>Bacteria</taxon>
        <taxon>Pseudomonadati</taxon>
        <taxon>Pseudomonadota</taxon>
        <taxon>Gammaproteobacteria</taxon>
        <taxon>Oceanospirillales</taxon>
        <taxon>Oceanospirillaceae</taxon>
        <taxon>Marinospirillum</taxon>
    </lineage>
</organism>
<dbReference type="Pfam" id="PF01909">
    <property type="entry name" value="NTP_transf_2"/>
    <property type="match status" value="1"/>
</dbReference>
<reference evidence="2 3" key="1">
    <citation type="submission" date="2016-11" db="EMBL/GenBank/DDBJ databases">
        <authorList>
            <person name="Jaros S."/>
            <person name="Januszkiewicz K."/>
            <person name="Wedrychowicz H."/>
        </authorList>
    </citation>
    <scope>NUCLEOTIDE SEQUENCE [LARGE SCALE GENOMIC DNA]</scope>
    <source>
        <strain evidence="2 3">DSM 21637</strain>
    </source>
</reference>
<dbReference type="InterPro" id="IPR002934">
    <property type="entry name" value="Polymerase_NTP_transf_dom"/>
</dbReference>
<dbReference type="Gene3D" id="3.30.460.10">
    <property type="entry name" value="Beta Polymerase, domain 2"/>
    <property type="match status" value="1"/>
</dbReference>
<evidence type="ECO:0000313" key="2">
    <source>
        <dbReference type="EMBL" id="SFX09927.1"/>
    </source>
</evidence>
<evidence type="ECO:0000259" key="1">
    <source>
        <dbReference type="Pfam" id="PF01909"/>
    </source>
</evidence>
<evidence type="ECO:0000313" key="3">
    <source>
        <dbReference type="Proteomes" id="UP000182350"/>
    </source>
</evidence>
<protein>
    <submittedName>
        <fullName evidence="2">Nucleotidyltransferase domain-containing protein</fullName>
    </submittedName>
</protein>
<proteinExistence type="predicted"/>
<dbReference type="Proteomes" id="UP000182350">
    <property type="component" value="Unassembled WGS sequence"/>
</dbReference>
<dbReference type="AlphaFoldDB" id="A0A1K1UAR6"/>
<gene>
    <name evidence="2" type="ORF">SAMN02745752_00532</name>
</gene>
<dbReference type="InterPro" id="IPR043519">
    <property type="entry name" value="NT_sf"/>
</dbReference>
<name>A0A1K1UAR6_9GAMM</name>
<accession>A0A1K1UAR6</accession>
<keyword evidence="3" id="KW-1185">Reference proteome</keyword>
<dbReference type="OrthoDB" id="14556at2"/>
<dbReference type="SUPFAM" id="SSF81301">
    <property type="entry name" value="Nucleotidyltransferase"/>
    <property type="match status" value="1"/>
</dbReference>
<dbReference type="EMBL" id="FPJW01000001">
    <property type="protein sequence ID" value="SFX09927.1"/>
    <property type="molecule type" value="Genomic_DNA"/>
</dbReference>
<feature type="domain" description="Polymerase nucleotidyl transferase" evidence="1">
    <location>
        <begin position="10"/>
        <end position="77"/>
    </location>
</feature>